<keyword evidence="4" id="KW-0648">Protein biosynthesis</keyword>
<evidence type="ECO:0000313" key="6">
    <source>
        <dbReference type="EMBL" id="MBM3275116.1"/>
    </source>
</evidence>
<evidence type="ECO:0000313" key="7">
    <source>
        <dbReference type="Proteomes" id="UP000703893"/>
    </source>
</evidence>
<dbReference type="Proteomes" id="UP000703893">
    <property type="component" value="Unassembled WGS sequence"/>
</dbReference>
<dbReference type="AlphaFoldDB" id="A0A937X7N9"/>
<feature type="domain" description="Aspartyl/Glutamyl-tRNA(Gln) amidotransferase subunit B/E catalytic" evidence="5">
    <location>
        <begin position="7"/>
        <end position="240"/>
    </location>
</feature>
<name>A0A937X7N9_9BACT</name>
<dbReference type="InterPro" id="IPR014746">
    <property type="entry name" value="Gln_synth/guanido_kin_cat_dom"/>
</dbReference>
<dbReference type="InterPro" id="IPR006075">
    <property type="entry name" value="Asn/Gln-tRNA_Trfase_suB/E_cat"/>
</dbReference>
<dbReference type="GO" id="GO:0005524">
    <property type="term" value="F:ATP binding"/>
    <property type="evidence" value="ECO:0007669"/>
    <property type="project" value="UniProtKB-KW"/>
</dbReference>
<evidence type="ECO:0000256" key="3">
    <source>
        <dbReference type="ARBA" id="ARBA00022840"/>
    </source>
</evidence>
<dbReference type="InterPro" id="IPR017959">
    <property type="entry name" value="Asn/Gln-tRNA_amidoTrfase_suB/E"/>
</dbReference>
<dbReference type="GO" id="GO:0006412">
    <property type="term" value="P:translation"/>
    <property type="evidence" value="ECO:0007669"/>
    <property type="project" value="UniProtKB-KW"/>
</dbReference>
<keyword evidence="3" id="KW-0067">ATP-binding</keyword>
<dbReference type="EMBL" id="VGJX01000449">
    <property type="protein sequence ID" value="MBM3275116.1"/>
    <property type="molecule type" value="Genomic_DNA"/>
</dbReference>
<protein>
    <submittedName>
        <fullName evidence="6">Asp-tRNA(Asn)/Glu-tRNA(Gln) amidotransferase subunit GatB</fullName>
    </submittedName>
</protein>
<dbReference type="PANTHER" id="PTHR11659">
    <property type="entry name" value="GLUTAMYL-TRNA GLN AMIDOTRANSFERASE SUBUNIT B MITOCHONDRIAL AND PROKARYOTIC PET112-RELATED"/>
    <property type="match status" value="1"/>
</dbReference>
<organism evidence="6 7">
    <name type="scientific">Candidatus Tanganyikabacteria bacterium</name>
    <dbReference type="NCBI Taxonomy" id="2961651"/>
    <lineage>
        <taxon>Bacteria</taxon>
        <taxon>Bacillati</taxon>
        <taxon>Candidatus Sericytochromatia</taxon>
        <taxon>Candidatus Tanganyikabacteria</taxon>
    </lineage>
</organism>
<proteinExistence type="predicted"/>
<keyword evidence="1" id="KW-0436">Ligase</keyword>
<sequence>MSDFEAVIGLEVHAELKTETKIFCGCAARFGGEPNSDVCPVCAGLPGVLPVLNQRVVDYAILAGLALNCEINPRNKFDRKNYFYPDLPKGYQVSQFDQPICLEGWLEVPMSGGDCRVRLRRIHMEEDAGKLVHVGSAGLEGAAYSLADYNRAGVPLLEIVSEPDIRSSEEARAYLQELRLVLLVLGINDGRLEEGSLRCDANVSIRPAGAEELGTRTEIKNLNSFRFLQKAIDYEIERQT</sequence>
<accession>A0A937X7N9</accession>
<dbReference type="GO" id="GO:0050567">
    <property type="term" value="F:glutaminyl-tRNA synthase (glutamine-hydrolyzing) activity"/>
    <property type="evidence" value="ECO:0007669"/>
    <property type="project" value="TreeGrafter"/>
</dbReference>
<dbReference type="GO" id="GO:0070681">
    <property type="term" value="P:glutaminyl-tRNAGln biosynthesis via transamidation"/>
    <property type="evidence" value="ECO:0007669"/>
    <property type="project" value="TreeGrafter"/>
</dbReference>
<evidence type="ECO:0000256" key="1">
    <source>
        <dbReference type="ARBA" id="ARBA00022598"/>
    </source>
</evidence>
<keyword evidence="2" id="KW-0547">Nucleotide-binding</keyword>
<reference evidence="6 7" key="1">
    <citation type="submission" date="2019-03" db="EMBL/GenBank/DDBJ databases">
        <title>Lake Tanganyika Metagenome-Assembled Genomes (MAGs).</title>
        <authorList>
            <person name="Tran P."/>
        </authorList>
    </citation>
    <scope>NUCLEOTIDE SEQUENCE [LARGE SCALE GENOMIC DNA]</scope>
    <source>
        <strain evidence="6">K_DeepCast_65m_m2_236</strain>
    </source>
</reference>
<gene>
    <name evidence="6" type="primary">gatB</name>
    <name evidence="6" type="ORF">FJZ00_08175</name>
</gene>
<dbReference type="NCBIfam" id="TIGR00133">
    <property type="entry name" value="gatB"/>
    <property type="match status" value="1"/>
</dbReference>
<dbReference type="NCBIfam" id="NF004012">
    <property type="entry name" value="PRK05477.1-2"/>
    <property type="match status" value="1"/>
</dbReference>
<evidence type="ECO:0000259" key="5">
    <source>
        <dbReference type="Pfam" id="PF02934"/>
    </source>
</evidence>
<comment type="caution">
    <text evidence="6">The sequence shown here is derived from an EMBL/GenBank/DDBJ whole genome shotgun (WGS) entry which is preliminary data.</text>
</comment>
<evidence type="ECO:0000256" key="2">
    <source>
        <dbReference type="ARBA" id="ARBA00022741"/>
    </source>
</evidence>
<dbReference type="PANTHER" id="PTHR11659:SF0">
    <property type="entry name" value="GLUTAMYL-TRNA(GLN) AMIDOTRANSFERASE SUBUNIT B, MITOCHONDRIAL"/>
    <property type="match status" value="1"/>
</dbReference>
<dbReference type="PROSITE" id="PS01234">
    <property type="entry name" value="GATB"/>
    <property type="match status" value="1"/>
</dbReference>
<dbReference type="InterPro" id="IPR017958">
    <property type="entry name" value="Gln-tRNA_amidoTrfase_suB_CS"/>
</dbReference>
<dbReference type="SUPFAM" id="SSF55931">
    <property type="entry name" value="Glutamine synthetase/guanido kinase"/>
    <property type="match status" value="1"/>
</dbReference>
<evidence type="ECO:0000256" key="4">
    <source>
        <dbReference type="ARBA" id="ARBA00022917"/>
    </source>
</evidence>
<dbReference type="Pfam" id="PF02934">
    <property type="entry name" value="GatB_N"/>
    <property type="match status" value="1"/>
</dbReference>
<feature type="non-terminal residue" evidence="6">
    <location>
        <position position="240"/>
    </location>
</feature>
<dbReference type="InterPro" id="IPR004413">
    <property type="entry name" value="GatB"/>
</dbReference>